<accession>A0ABS2P2L5</accession>
<dbReference type="InterPro" id="IPR013325">
    <property type="entry name" value="RNA_pol_sigma_r2"/>
</dbReference>
<gene>
    <name evidence="8" type="ORF">JOC95_003063</name>
</gene>
<comment type="similarity">
    <text evidence="1">Belongs to the sigma-70 factor family. ECF subfamily.</text>
</comment>
<keyword evidence="9" id="KW-1185">Reference proteome</keyword>
<dbReference type="SUPFAM" id="SSF88946">
    <property type="entry name" value="Sigma2 domain of RNA polymerase sigma factors"/>
    <property type="match status" value="1"/>
</dbReference>
<dbReference type="InterPro" id="IPR013249">
    <property type="entry name" value="RNA_pol_sigma70_r4_t2"/>
</dbReference>
<dbReference type="InterPro" id="IPR036388">
    <property type="entry name" value="WH-like_DNA-bd_sf"/>
</dbReference>
<evidence type="ECO:0000256" key="4">
    <source>
        <dbReference type="ARBA" id="ARBA00023125"/>
    </source>
</evidence>
<dbReference type="InterPro" id="IPR013324">
    <property type="entry name" value="RNA_pol_sigma_r3/r4-like"/>
</dbReference>
<comment type="caution">
    <text evidence="8">The sequence shown here is derived from an EMBL/GenBank/DDBJ whole genome shotgun (WGS) entry which is preliminary data.</text>
</comment>
<name>A0ABS2P2L5_9BACI</name>
<dbReference type="NCBIfam" id="TIGR02937">
    <property type="entry name" value="sigma70-ECF"/>
    <property type="match status" value="1"/>
</dbReference>
<sequence>MYNVQEEKAKEKLKEWYHQYSDDIFRYILLMIGDHERAKDLTHDTFLKAYHSLSSFKGETSDKNWLYRIARNVTIDDMRKRKPLRYLLDSFASLTSQDPLPENVAQLGEREEELYRALQAIKRSYREVIILRKIKELTIKETAEVLNWSENKVKVTLFRGLEALKKQMIKEGYKHETY</sequence>
<keyword evidence="3" id="KW-0731">Sigma factor</keyword>
<evidence type="ECO:0000313" key="8">
    <source>
        <dbReference type="EMBL" id="MBM7621190.1"/>
    </source>
</evidence>
<evidence type="ECO:0000259" key="6">
    <source>
        <dbReference type="Pfam" id="PF04542"/>
    </source>
</evidence>
<keyword evidence="4" id="KW-0238">DNA-binding</keyword>
<dbReference type="PANTHER" id="PTHR43133:SF8">
    <property type="entry name" value="RNA POLYMERASE SIGMA FACTOR HI_1459-RELATED"/>
    <property type="match status" value="1"/>
</dbReference>
<dbReference type="PANTHER" id="PTHR43133">
    <property type="entry name" value="RNA POLYMERASE ECF-TYPE SIGMA FACTO"/>
    <property type="match status" value="1"/>
</dbReference>
<reference evidence="8 9" key="1">
    <citation type="submission" date="2021-01" db="EMBL/GenBank/DDBJ databases">
        <title>Genomic Encyclopedia of Type Strains, Phase IV (KMG-IV): sequencing the most valuable type-strain genomes for metagenomic binning, comparative biology and taxonomic classification.</title>
        <authorList>
            <person name="Goeker M."/>
        </authorList>
    </citation>
    <scope>NUCLEOTIDE SEQUENCE [LARGE SCALE GENOMIC DNA]</scope>
    <source>
        <strain evidence="8 9">DSM 25879</strain>
    </source>
</reference>
<dbReference type="InterPro" id="IPR039425">
    <property type="entry name" value="RNA_pol_sigma-70-like"/>
</dbReference>
<keyword evidence="2" id="KW-0805">Transcription regulation</keyword>
<dbReference type="Gene3D" id="1.10.10.10">
    <property type="entry name" value="Winged helix-like DNA-binding domain superfamily/Winged helix DNA-binding domain"/>
    <property type="match status" value="1"/>
</dbReference>
<feature type="domain" description="RNA polymerase sigma factor 70 region 4 type 2" evidence="7">
    <location>
        <begin position="112"/>
        <end position="164"/>
    </location>
</feature>
<dbReference type="RefSeq" id="WP_204417926.1">
    <property type="nucleotide sequence ID" value="NZ_JAFBED010000006.1"/>
</dbReference>
<dbReference type="InterPro" id="IPR007627">
    <property type="entry name" value="RNA_pol_sigma70_r2"/>
</dbReference>
<dbReference type="CDD" id="cd06171">
    <property type="entry name" value="Sigma70_r4"/>
    <property type="match status" value="1"/>
</dbReference>
<dbReference type="EMBL" id="JAFBED010000006">
    <property type="protein sequence ID" value="MBM7621190.1"/>
    <property type="molecule type" value="Genomic_DNA"/>
</dbReference>
<evidence type="ECO:0000259" key="7">
    <source>
        <dbReference type="Pfam" id="PF08281"/>
    </source>
</evidence>
<feature type="domain" description="RNA polymerase sigma-70 region 2" evidence="6">
    <location>
        <begin position="17"/>
        <end position="82"/>
    </location>
</feature>
<evidence type="ECO:0000256" key="5">
    <source>
        <dbReference type="ARBA" id="ARBA00023163"/>
    </source>
</evidence>
<dbReference type="Pfam" id="PF08281">
    <property type="entry name" value="Sigma70_r4_2"/>
    <property type="match status" value="1"/>
</dbReference>
<evidence type="ECO:0000256" key="2">
    <source>
        <dbReference type="ARBA" id="ARBA00023015"/>
    </source>
</evidence>
<organism evidence="8 9">
    <name type="scientific">Sutcliffiella tianshenii</name>
    <dbReference type="NCBI Taxonomy" id="1463404"/>
    <lineage>
        <taxon>Bacteria</taxon>
        <taxon>Bacillati</taxon>
        <taxon>Bacillota</taxon>
        <taxon>Bacilli</taxon>
        <taxon>Bacillales</taxon>
        <taxon>Bacillaceae</taxon>
        <taxon>Sutcliffiella</taxon>
    </lineage>
</organism>
<dbReference type="InterPro" id="IPR014284">
    <property type="entry name" value="RNA_pol_sigma-70_dom"/>
</dbReference>
<dbReference type="Gene3D" id="1.10.1740.10">
    <property type="match status" value="1"/>
</dbReference>
<dbReference type="SUPFAM" id="SSF88659">
    <property type="entry name" value="Sigma3 and sigma4 domains of RNA polymerase sigma factors"/>
    <property type="match status" value="1"/>
</dbReference>
<proteinExistence type="inferred from homology"/>
<dbReference type="Proteomes" id="UP000737402">
    <property type="component" value="Unassembled WGS sequence"/>
</dbReference>
<protein>
    <submittedName>
        <fullName evidence="8">RNA polymerase sigma-70 factor (ECF subfamily)</fullName>
    </submittedName>
</protein>
<dbReference type="Pfam" id="PF04542">
    <property type="entry name" value="Sigma70_r2"/>
    <property type="match status" value="1"/>
</dbReference>
<evidence type="ECO:0000313" key="9">
    <source>
        <dbReference type="Proteomes" id="UP000737402"/>
    </source>
</evidence>
<evidence type="ECO:0000256" key="1">
    <source>
        <dbReference type="ARBA" id="ARBA00010641"/>
    </source>
</evidence>
<evidence type="ECO:0000256" key="3">
    <source>
        <dbReference type="ARBA" id="ARBA00023082"/>
    </source>
</evidence>
<keyword evidence="5" id="KW-0804">Transcription</keyword>